<accession>K6X3J7</accession>
<dbReference type="eggNOG" id="COG2604">
    <property type="taxonomic scope" value="Bacteria"/>
</dbReference>
<organism evidence="3 4">
    <name type="scientific">Aliiglaciecola lipolytica E3</name>
    <dbReference type="NCBI Taxonomy" id="1127673"/>
    <lineage>
        <taxon>Bacteria</taxon>
        <taxon>Pseudomonadati</taxon>
        <taxon>Pseudomonadota</taxon>
        <taxon>Gammaproteobacteria</taxon>
        <taxon>Alteromonadales</taxon>
        <taxon>Alteromonadaceae</taxon>
        <taxon>Aliiglaciecola</taxon>
    </lineage>
</organism>
<evidence type="ECO:0000313" key="3">
    <source>
        <dbReference type="EMBL" id="GAC15219.1"/>
    </source>
</evidence>
<keyword evidence="4" id="KW-1185">Reference proteome</keyword>
<evidence type="ECO:0000313" key="4">
    <source>
        <dbReference type="Proteomes" id="UP000006334"/>
    </source>
</evidence>
<sequence length="1179" mass="135368">MLKNIRLHLEKDEEKQKLLEKKLASTIIEMQHKNINSFARNIPSLVTYIKSASLQNHSIFCNKFGEFNIVDYGIGRTLYGFHPKQEVLQQLALFKQHATYISFSAATSPLSQTIESSEFDKLDITQTNSFKTRQSFSELSEEVDCMVVLGCGLGFHILQLLQSCKIKNLIIYEPEPQYFQCSVLVMDWNEIFSLAKSQGTQIFIQLEKDGRDLTNNISELREHVDISGFYLYQHYNHPVFDSLHKELTEKSWQEVTQHGISFSMQPDYNHYLPTWTPPVDLNKVKKVDLTSQRYTNNLAALKKYYPNIFKEFEHYQPKIWLPVENSQGEINLIKKDSLTPWYSEHPLQDCIFNYDNFSEQPHKDGLVLGYTGTKLAHYLHYQFVKETEALLIETEEEISELPDKIASIILFGLGAGYQLETLLQRHSVEMLFLCEPNTDFFYASLFAIDWETIFSIVEESNARIYLNIGDDGTNLFRDLLNQFHSIGPYILNDTYFYQSYYNASLNTAIAQLREQLQVVISMGEYFDHAFYGIEHTKEGMRRNYPILTHKPANKLSYDSKEVPIFIIGNGPSLDSSVDEIKEWQDKAIIVSCGTALQALHRHKITPDFHAEIEQNRSTFDWATLVGDVEFLKNITLISCNGIHPDTSNLYKDTLIAFKEGESSTVSAQRVLGNKKFSSLQHAFPTVSNFVCDLFSNLGFSNLYLLGVDLGFINVKHHHSLSSGYYQDDGEEITDYTTNNNTSLVVPGNFRSVVNTKHEFKVSRQIIEQVIYKKPKQQNFYNCSDGAKIEGAIPLRVDNILIVSTESQKQAALLEVKTRSFSNAQISDFIENYEKTYSHKNLMNELGAIEKLNSAELRNKEDVKYIINKQKEMLFASYQSGKSLLFYYLYGTTNYVNAVFTKFMSIQTDQDNVHEACTEIKNKWLTTIGKLKSKLSEDYDRDFDSTSYSILKREMMTFKANYRGENLVVVSDSSDFNLCLLYLLKNAYPWVKNTQIITPDEIDEIQEQPAYCIYNLKESINYAPLIGTKSTIIVNEKINNELKTEQNITQLIVPHFSGNSVFQGVRFVVTLAVRSAFNAHNCSFILPKFWTSEPAIFDQTKIDIPCNEYISFAHTLYICAFPLDNAQQLGNFSAGGSRGRRVLSQLRLNDLVFKTVSQEQLDELIEKDNQTLSLILQDNG</sequence>
<dbReference type="OrthoDB" id="7254531at2"/>
<evidence type="ECO:0000259" key="2">
    <source>
        <dbReference type="Pfam" id="PF20157"/>
    </source>
</evidence>
<comment type="caution">
    <text evidence="3">The sequence shown here is derived from an EMBL/GenBank/DDBJ whole genome shotgun (WGS) entry which is preliminary data.</text>
</comment>
<evidence type="ECO:0008006" key="5">
    <source>
        <dbReference type="Google" id="ProtNLM"/>
    </source>
</evidence>
<name>K6X3J7_9ALTE</name>
<feature type="domain" description="Glycosyltransferase Maf N-terminal" evidence="2">
    <location>
        <begin position="33"/>
        <end position="250"/>
    </location>
</feature>
<reference evidence="3 4" key="1">
    <citation type="journal article" date="2017" name="Antonie Van Leeuwenhoek">
        <title>Rhizobium rhizosphaerae sp. nov., a novel species isolated from rice rhizosphere.</title>
        <authorList>
            <person name="Zhao J.J."/>
            <person name="Zhang J."/>
            <person name="Zhang R.J."/>
            <person name="Zhang C.W."/>
            <person name="Yin H.Q."/>
            <person name="Zhang X.X."/>
        </authorList>
    </citation>
    <scope>NUCLEOTIDE SEQUENCE [LARGE SCALE GENOMIC DNA]</scope>
    <source>
        <strain evidence="3 4">E3</strain>
    </source>
</reference>
<evidence type="ECO:0000259" key="1">
    <source>
        <dbReference type="Pfam" id="PF01973"/>
    </source>
</evidence>
<dbReference type="InterPro" id="IPR045376">
    <property type="entry name" value="Maf_N"/>
</dbReference>
<feature type="domain" description="Glycosyltransferase Maf N-terminal" evidence="2">
    <location>
        <begin position="293"/>
        <end position="521"/>
    </location>
</feature>
<protein>
    <recommendedName>
        <fullName evidence="5">DUF115 domain-containing protein</fullName>
    </recommendedName>
</protein>
<dbReference type="EMBL" id="BAEN01000049">
    <property type="protein sequence ID" value="GAC15219.1"/>
    <property type="molecule type" value="Genomic_DNA"/>
</dbReference>
<dbReference type="Pfam" id="PF01973">
    <property type="entry name" value="MptE-like"/>
    <property type="match status" value="1"/>
</dbReference>
<gene>
    <name evidence="3" type="ORF">GLIP_2594</name>
</gene>
<dbReference type="RefSeq" id="WP_008845024.1">
    <property type="nucleotide sequence ID" value="NZ_BAEN01000049.1"/>
</dbReference>
<dbReference type="PANTHER" id="PTHR41786">
    <property type="entry name" value="MOTILITY ACCESSORY FACTOR MAF"/>
    <property type="match status" value="1"/>
</dbReference>
<dbReference type="PANTHER" id="PTHR41786:SF1">
    <property type="entry name" value="6-HYDROXYMETHYLPTERIN DIPHOSPHOKINASE MPTE-LIKE DOMAIN-CONTAINING PROTEIN"/>
    <property type="match status" value="1"/>
</dbReference>
<proteinExistence type="predicted"/>
<dbReference type="InterPro" id="IPR002826">
    <property type="entry name" value="MptE-like"/>
</dbReference>
<dbReference type="AlphaFoldDB" id="K6X3J7"/>
<dbReference type="Proteomes" id="UP000006334">
    <property type="component" value="Unassembled WGS sequence"/>
</dbReference>
<feature type="domain" description="6-hydroxymethylpterin diphosphokinase MptE-like" evidence="1">
    <location>
        <begin position="542"/>
        <end position="713"/>
    </location>
</feature>
<dbReference type="STRING" id="1127673.GLIP_2594"/>
<dbReference type="Pfam" id="PF20157">
    <property type="entry name" value="Maf_flag10_N"/>
    <property type="match status" value="2"/>
</dbReference>